<gene>
    <name evidence="3" type="ORF">NF677_17475</name>
</gene>
<evidence type="ECO:0000259" key="1">
    <source>
        <dbReference type="Pfam" id="PF12571"/>
    </source>
</evidence>
<dbReference type="PANTHER" id="PTHR35191">
    <property type="entry name" value="PROPHAGE SIDE TAIL FIBER PROTEIN HOMOLOG STFQ-RELATED"/>
    <property type="match status" value="1"/>
</dbReference>
<dbReference type="Pfam" id="PF21882">
    <property type="entry name" value="Gp53-like_C"/>
    <property type="match status" value="1"/>
</dbReference>
<sequence length="656" mass="67531">MIDANSQFFAILTNVGMAKQANADALGIPWLITQMGVGDANPNGLADPPNPVPSADQTKLLNEWRRKPLNQLKTDPVNPAVIIAEQIIPADEGGKWIRELGLYDADGDLVAVANCAPSFKPLLSQGSGRTQIVRMNFIVTSTGNIQLKIDPSVVLATREYVDAKILEELYKLDSKQSVRVATTANIALTGLQSIDGVALAVGDRVLVKNQNAAKDNGIWVAAAAGWSRAADADSNAEVTSALLVSVEQGATLADTRWQLITDGAIVLGTTALTFQNVTQGFAPINSPALINPTGNTPGQFDSSKLLANTEFVKRMGVEYSSFTSNGGNTALSALHVGGLHSFSGAALLVATLPPTTGVAQGATISLVCSSGVGLSIQPAAGDALYTSIGSVGSIGLGVADTAEFVRIDTQWRLLGGTAALKYCAVMQGSNWLTQPQFENGKSFATTEFVQRALGNLAGVADIGTGTFANAGHVGKNLNIGAGNSFLPSTAGIADGSVLHYKNTGIGSHTLSRIGADVISCDGSPLTSIVVGTGEELQLVKVGANWIGSGTAALKHSAAFMASLPSGYQKLPSGLILQWGSTGVTTTSVGATFPVAFPNRCAWICSQDNGGAPSVSIWTFTIAGNGFTAHNIGALNKGSAAVIASVASACAWFAVGY</sequence>
<dbReference type="Pfam" id="PF12571">
    <property type="entry name" value="Phage_tail_fib"/>
    <property type="match status" value="1"/>
</dbReference>
<dbReference type="Gene3D" id="2.60.40.3940">
    <property type="match status" value="1"/>
</dbReference>
<dbReference type="InterPro" id="IPR054075">
    <property type="entry name" value="Gp53-like_C"/>
</dbReference>
<dbReference type="RefSeq" id="WP_252884557.1">
    <property type="nucleotide sequence ID" value="NZ_CP099599.1"/>
</dbReference>
<name>A0ABY5CB38_9PSED</name>
<dbReference type="InterPro" id="IPR022225">
    <property type="entry name" value="Phage_tail_fibre_N"/>
</dbReference>
<accession>A0ABY5CB38</accession>
<reference evidence="3" key="1">
    <citation type="submission" date="2022-06" db="EMBL/GenBank/DDBJ databases">
        <title>Investigating genetic diversity within the most abundant and prevalent non-pathogenic leaf-associated bacterial species interacting with Arabidopsis thaliana in natural habitats.</title>
        <authorList>
            <person name="Ramirez-Sanchez D."/>
            <person name="Gibelin-Viala C."/>
            <person name="Mayjonade B."/>
            <person name="Duflos R."/>
            <person name="Belmonte E."/>
            <person name="Pailler V."/>
            <person name="Bartoli C."/>
            <person name="Carrere S."/>
            <person name="Vailleau F."/>
            <person name="Roux F."/>
        </authorList>
    </citation>
    <scope>NUCLEOTIDE SEQUENCE</scope>
    <source>
        <strain evidence="3">OTU6ESPEB1</strain>
    </source>
</reference>
<keyword evidence="4" id="KW-1185">Reference proteome</keyword>
<dbReference type="Proteomes" id="UP001056851">
    <property type="component" value="Chromosome"/>
</dbReference>
<proteinExistence type="predicted"/>
<dbReference type="InterPro" id="IPR051934">
    <property type="entry name" value="Phage_Tail_Fiber_Structural"/>
</dbReference>
<feature type="domain" description="Phage tail fibre protein N-terminal" evidence="1">
    <location>
        <begin position="6"/>
        <end position="158"/>
    </location>
</feature>
<dbReference type="EMBL" id="CP099599">
    <property type="protein sequence ID" value="UST83324.1"/>
    <property type="molecule type" value="Genomic_DNA"/>
</dbReference>
<evidence type="ECO:0000313" key="4">
    <source>
        <dbReference type="Proteomes" id="UP001056851"/>
    </source>
</evidence>
<organism evidence="3 4">
    <name type="scientific">Pseudomonas siliginis</name>
    <dbReference type="NCBI Taxonomy" id="2842346"/>
    <lineage>
        <taxon>Bacteria</taxon>
        <taxon>Pseudomonadati</taxon>
        <taxon>Pseudomonadota</taxon>
        <taxon>Gammaproteobacteria</taxon>
        <taxon>Pseudomonadales</taxon>
        <taxon>Pseudomonadaceae</taxon>
        <taxon>Pseudomonas</taxon>
    </lineage>
</organism>
<dbReference type="PANTHER" id="PTHR35191:SF1">
    <property type="entry name" value="PROPHAGE SIDE TAIL FIBER PROTEIN HOMOLOG STFQ-RELATED"/>
    <property type="match status" value="1"/>
</dbReference>
<feature type="domain" description="Putative tail fiber protein gp53-like C-terminal" evidence="2">
    <location>
        <begin position="569"/>
        <end position="656"/>
    </location>
</feature>
<evidence type="ECO:0000259" key="2">
    <source>
        <dbReference type="Pfam" id="PF21882"/>
    </source>
</evidence>
<evidence type="ECO:0000313" key="3">
    <source>
        <dbReference type="EMBL" id="UST83324.1"/>
    </source>
</evidence>
<protein>
    <submittedName>
        <fullName evidence="3">Phage tail protein</fullName>
    </submittedName>
</protein>